<comment type="caution">
    <text evidence="4">The sequence shown here is derived from an EMBL/GenBank/DDBJ whole genome shotgun (WGS) entry which is preliminary data.</text>
</comment>
<evidence type="ECO:0000313" key="4">
    <source>
        <dbReference type="EMBL" id="KAH7246589.1"/>
    </source>
</evidence>
<dbReference type="PROSITE" id="PS50297">
    <property type="entry name" value="ANK_REP_REGION"/>
    <property type="match status" value="1"/>
</dbReference>
<sequence>MELNPDDEGERFIDTCNEIKTLLSKRVDRCPDDFRSGVQDLENLKTMAELITQTPYYYQETTARVFFQWNSHTGKLVALLSDLGTENAHLGTLHDEYMTKNKSQIVSLYYTERDLTSELTGSFRQYSQMENVALQPKPEFISRDGRHSFTSQKALQYLFTTDVEHDRADIKATKGDSVEGSWDWVLQCPEFINWLASDTSILWISGSPGTGKTLLAVHLTEQLPLMLSSDEVLLYCFFNSKVDMHNNATSLVRSLIYQLIQLGKDPHKRYCSLGPACKLPVVWSMFVSILEAMENSRIVCVLDGLDECELKSLEALCSKLENDAPGLPVRFIVLSRERLTVVGSFLGRYPRIHLDDYLQQARGIIHKNIAEKLSGLPFADHCTVEEQERCHEILYRKSRGSHLWARLAVQSLQSSTASQVGATIDILPEGIEPLYRWLLSQVDPGERKFIHQILSWCAFSQRPMELTDLAEVLQIQADGISSPVDILQNRLQLYGALITVASHSRRYVFIDGWLKSKTIVHGAYHTVTLVHRTLFEYLTRSSASKEWFSLHAVAFHHSDLAKTCLACLASSNTRNCKITADKKEHNSFYDYARKNWSYHFQRCGEHAVDVVKGHPECFAGSPFLDMWFKSLDISQGSIWWRLGLAAAAAGLNDLVNYILKAEQFKLQLLKTKPFGSIAIRRLGTTPLHVAAKHGHLSTVKMLMEKISFALDLKDHNHYTPCFLAGMNGQHEVAEFLLHSGADLAKQHPLLRAIRSHDEAMVRLFLEWNPRISALSMTQAASVPIWVDGTRDSMLALLLPHYIPEQAHRLRQSYSSIARCRRRVQKAFGIQPSRPWGTDGDILFKAIRSTTSVKTLRALLDLPITGLGGSEKHRCILGAFVRGDIAIIKLLVEEYGFPIPIENAIRIANRDGDKERSLEKLRLIEVYRADPSVVKEDEPPVVS</sequence>
<dbReference type="Gene3D" id="1.25.40.20">
    <property type="entry name" value="Ankyrin repeat-containing domain"/>
    <property type="match status" value="1"/>
</dbReference>
<dbReference type="InterPro" id="IPR036770">
    <property type="entry name" value="Ankyrin_rpt-contain_sf"/>
</dbReference>
<dbReference type="PANTHER" id="PTHR10039">
    <property type="entry name" value="AMELOGENIN"/>
    <property type="match status" value="1"/>
</dbReference>
<keyword evidence="5" id="KW-1185">Reference proteome</keyword>
<dbReference type="Pfam" id="PF24883">
    <property type="entry name" value="NPHP3_N"/>
    <property type="match status" value="1"/>
</dbReference>
<feature type="domain" description="NACHT" evidence="3">
    <location>
        <begin position="200"/>
        <end position="307"/>
    </location>
</feature>
<evidence type="ECO:0000259" key="3">
    <source>
        <dbReference type="PROSITE" id="PS50837"/>
    </source>
</evidence>
<dbReference type="InterPro" id="IPR027417">
    <property type="entry name" value="P-loop_NTPase"/>
</dbReference>
<evidence type="ECO:0000256" key="2">
    <source>
        <dbReference type="PROSITE-ProRule" id="PRU00023"/>
    </source>
</evidence>
<dbReference type="Gene3D" id="3.40.50.300">
    <property type="entry name" value="P-loop containing nucleotide triphosphate hydrolases"/>
    <property type="match status" value="1"/>
</dbReference>
<feature type="repeat" description="ANK" evidence="2">
    <location>
        <begin position="682"/>
        <end position="705"/>
    </location>
</feature>
<proteinExistence type="predicted"/>
<protein>
    <recommendedName>
        <fullName evidence="3">NACHT domain-containing protein</fullName>
    </recommendedName>
</protein>
<dbReference type="PROSITE" id="PS50088">
    <property type="entry name" value="ANK_REPEAT"/>
    <property type="match status" value="2"/>
</dbReference>
<dbReference type="InterPro" id="IPR056884">
    <property type="entry name" value="NPHP3-like_N"/>
</dbReference>
<dbReference type="SUPFAM" id="SSF48403">
    <property type="entry name" value="Ankyrin repeat"/>
    <property type="match status" value="1"/>
</dbReference>
<dbReference type="PROSITE" id="PS50837">
    <property type="entry name" value="NACHT"/>
    <property type="match status" value="1"/>
</dbReference>
<keyword evidence="2" id="KW-0040">ANK repeat</keyword>
<dbReference type="InterPro" id="IPR007111">
    <property type="entry name" value="NACHT_NTPase"/>
</dbReference>
<dbReference type="AlphaFoldDB" id="A0A8K0WBW3"/>
<gene>
    <name evidence="4" type="ORF">BKA59DRAFT_455623</name>
</gene>
<dbReference type="SMART" id="SM00248">
    <property type="entry name" value="ANK"/>
    <property type="match status" value="2"/>
</dbReference>
<evidence type="ECO:0000313" key="5">
    <source>
        <dbReference type="Proteomes" id="UP000813427"/>
    </source>
</evidence>
<dbReference type="Proteomes" id="UP000813427">
    <property type="component" value="Unassembled WGS sequence"/>
</dbReference>
<feature type="repeat" description="ANK" evidence="2">
    <location>
        <begin position="716"/>
        <end position="748"/>
    </location>
</feature>
<dbReference type="OrthoDB" id="20872at2759"/>
<dbReference type="EMBL" id="JAGPXF010000004">
    <property type="protein sequence ID" value="KAH7246589.1"/>
    <property type="molecule type" value="Genomic_DNA"/>
</dbReference>
<organism evidence="4 5">
    <name type="scientific">Fusarium tricinctum</name>
    <dbReference type="NCBI Taxonomy" id="61284"/>
    <lineage>
        <taxon>Eukaryota</taxon>
        <taxon>Fungi</taxon>
        <taxon>Dikarya</taxon>
        <taxon>Ascomycota</taxon>
        <taxon>Pezizomycotina</taxon>
        <taxon>Sordariomycetes</taxon>
        <taxon>Hypocreomycetidae</taxon>
        <taxon>Hypocreales</taxon>
        <taxon>Nectriaceae</taxon>
        <taxon>Fusarium</taxon>
        <taxon>Fusarium tricinctum species complex</taxon>
    </lineage>
</organism>
<name>A0A8K0WBW3_9HYPO</name>
<dbReference type="PRINTS" id="PR01415">
    <property type="entry name" value="ANKYRIN"/>
</dbReference>
<reference evidence="4" key="1">
    <citation type="journal article" date="2021" name="Nat. Commun.">
        <title>Genetic determinants of endophytism in the Arabidopsis root mycobiome.</title>
        <authorList>
            <person name="Mesny F."/>
            <person name="Miyauchi S."/>
            <person name="Thiergart T."/>
            <person name="Pickel B."/>
            <person name="Atanasova L."/>
            <person name="Karlsson M."/>
            <person name="Huettel B."/>
            <person name="Barry K.W."/>
            <person name="Haridas S."/>
            <person name="Chen C."/>
            <person name="Bauer D."/>
            <person name="Andreopoulos W."/>
            <person name="Pangilinan J."/>
            <person name="LaButti K."/>
            <person name="Riley R."/>
            <person name="Lipzen A."/>
            <person name="Clum A."/>
            <person name="Drula E."/>
            <person name="Henrissat B."/>
            <person name="Kohler A."/>
            <person name="Grigoriev I.V."/>
            <person name="Martin F.M."/>
            <person name="Hacquard S."/>
        </authorList>
    </citation>
    <scope>NUCLEOTIDE SEQUENCE</scope>
    <source>
        <strain evidence="4">MPI-SDFR-AT-0068</strain>
    </source>
</reference>
<dbReference type="PANTHER" id="PTHR10039:SF5">
    <property type="entry name" value="NACHT DOMAIN-CONTAINING PROTEIN"/>
    <property type="match status" value="1"/>
</dbReference>
<dbReference type="Pfam" id="PF12796">
    <property type="entry name" value="Ank_2"/>
    <property type="match status" value="1"/>
</dbReference>
<evidence type="ECO:0000256" key="1">
    <source>
        <dbReference type="ARBA" id="ARBA00022737"/>
    </source>
</evidence>
<dbReference type="SUPFAM" id="SSF52540">
    <property type="entry name" value="P-loop containing nucleoside triphosphate hydrolases"/>
    <property type="match status" value="1"/>
</dbReference>
<dbReference type="InterPro" id="IPR002110">
    <property type="entry name" value="Ankyrin_rpt"/>
</dbReference>
<keyword evidence="1" id="KW-0677">Repeat</keyword>
<accession>A0A8K0WBW3</accession>